<dbReference type="EMBL" id="CADEPM010000009">
    <property type="protein sequence ID" value="CAB3409918.1"/>
    <property type="molecule type" value="Genomic_DNA"/>
</dbReference>
<dbReference type="PANTHER" id="PTHR21700:SF122">
    <property type="entry name" value="TRANSTHYRETIN-LIKE FAMILY PROTEIN"/>
    <property type="match status" value="1"/>
</dbReference>
<accession>A0A8S1F7R9</accession>
<evidence type="ECO:0000256" key="3">
    <source>
        <dbReference type="ARBA" id="ARBA00022525"/>
    </source>
</evidence>
<evidence type="ECO:0000256" key="2">
    <source>
        <dbReference type="ARBA" id="ARBA00010112"/>
    </source>
</evidence>
<dbReference type="AlphaFoldDB" id="A0A8S1F7R9"/>
<dbReference type="OrthoDB" id="5833723at2759"/>
<comment type="similarity">
    <text evidence="2">Belongs to the nematode transthyretin-like family.</text>
</comment>
<dbReference type="InterPro" id="IPR001534">
    <property type="entry name" value="Transthyretin-like"/>
</dbReference>
<dbReference type="Proteomes" id="UP000494206">
    <property type="component" value="Unassembled WGS sequence"/>
</dbReference>
<dbReference type="GO" id="GO:0005576">
    <property type="term" value="C:extracellular region"/>
    <property type="evidence" value="ECO:0007669"/>
    <property type="project" value="UniProtKB-SubCell"/>
</dbReference>
<evidence type="ECO:0000256" key="1">
    <source>
        <dbReference type="ARBA" id="ARBA00004613"/>
    </source>
</evidence>
<proteinExistence type="inferred from homology"/>
<dbReference type="Gene3D" id="2.60.40.3330">
    <property type="match status" value="1"/>
</dbReference>
<comment type="subcellular location">
    <subcellularLocation>
        <location evidence="1">Secreted</location>
    </subcellularLocation>
</comment>
<organism evidence="5 6">
    <name type="scientific">Caenorhabditis bovis</name>
    <dbReference type="NCBI Taxonomy" id="2654633"/>
    <lineage>
        <taxon>Eukaryota</taxon>
        <taxon>Metazoa</taxon>
        <taxon>Ecdysozoa</taxon>
        <taxon>Nematoda</taxon>
        <taxon>Chromadorea</taxon>
        <taxon>Rhabditida</taxon>
        <taxon>Rhabditina</taxon>
        <taxon>Rhabditomorpha</taxon>
        <taxon>Rhabditoidea</taxon>
        <taxon>Rhabditidae</taxon>
        <taxon>Peloderinae</taxon>
        <taxon>Caenorhabditis</taxon>
    </lineage>
</organism>
<sequence length="152" mass="16970">MDSGKKNDTKTMMTFGNTQGLEGLQNVQSIIGRKQSVGVRGKLLCGNQPISNATVKLWDNDLFDPDDLMAEAQTKPDGSFQVAGLTVSTTSIDPQIRIYHNCRNKKSGCKRRVTFNIPDNYISSGNQVTKWFEFGALNMEIGVKYKEDHQCF</sequence>
<evidence type="ECO:0008006" key="7">
    <source>
        <dbReference type="Google" id="ProtNLM"/>
    </source>
</evidence>
<evidence type="ECO:0000256" key="4">
    <source>
        <dbReference type="ARBA" id="ARBA00022729"/>
    </source>
</evidence>
<dbReference type="Pfam" id="PF01060">
    <property type="entry name" value="TTR-52"/>
    <property type="match status" value="1"/>
</dbReference>
<dbReference type="GO" id="GO:0009986">
    <property type="term" value="C:cell surface"/>
    <property type="evidence" value="ECO:0007669"/>
    <property type="project" value="InterPro"/>
</dbReference>
<gene>
    <name evidence="5" type="ORF">CBOVIS_LOCUS11510</name>
</gene>
<comment type="caution">
    <text evidence="5">The sequence shown here is derived from an EMBL/GenBank/DDBJ whole genome shotgun (WGS) entry which is preliminary data.</text>
</comment>
<reference evidence="5 6" key="1">
    <citation type="submission" date="2020-04" db="EMBL/GenBank/DDBJ databases">
        <authorList>
            <person name="Laetsch R D."/>
            <person name="Stevens L."/>
            <person name="Kumar S."/>
            <person name="Blaxter L. M."/>
        </authorList>
    </citation>
    <scope>NUCLEOTIDE SEQUENCE [LARGE SCALE GENOMIC DNA]</scope>
</reference>
<protein>
    <recommendedName>
        <fullName evidence="7">Transthyretin-like family protein</fullName>
    </recommendedName>
</protein>
<keyword evidence="3" id="KW-0964">Secreted</keyword>
<evidence type="ECO:0000313" key="5">
    <source>
        <dbReference type="EMBL" id="CAB3409918.1"/>
    </source>
</evidence>
<dbReference type="InterPro" id="IPR038479">
    <property type="entry name" value="Transthyretin-like_sf"/>
</dbReference>
<dbReference type="PANTHER" id="PTHR21700">
    <property type="entry name" value="TRANSTHYRETIN-LIKE FAMILY PROTEIN-RELATED"/>
    <property type="match status" value="1"/>
</dbReference>
<evidence type="ECO:0000313" key="6">
    <source>
        <dbReference type="Proteomes" id="UP000494206"/>
    </source>
</evidence>
<keyword evidence="6" id="KW-1185">Reference proteome</keyword>
<name>A0A8S1F7R9_9PELO</name>
<keyword evidence="4" id="KW-0732">Signal</keyword>